<keyword evidence="2" id="KW-0813">Transport</keyword>
<dbReference type="EMBL" id="LQMQ01000050">
    <property type="protein sequence ID" value="KUO39980.1"/>
    <property type="molecule type" value="Genomic_DNA"/>
</dbReference>
<dbReference type="Gene3D" id="3.40.50.300">
    <property type="entry name" value="P-loop containing nucleotide triphosphate hydrolases"/>
    <property type="match status" value="1"/>
</dbReference>
<evidence type="ECO:0000256" key="2">
    <source>
        <dbReference type="ARBA" id="ARBA00022448"/>
    </source>
</evidence>
<dbReference type="SMART" id="SM00382">
    <property type="entry name" value="AAA"/>
    <property type="match status" value="1"/>
</dbReference>
<dbReference type="InterPro" id="IPR003593">
    <property type="entry name" value="AAA+_ATPase"/>
</dbReference>
<keyword evidence="3" id="KW-0547">Nucleotide-binding</keyword>
<reference evidence="6 7" key="1">
    <citation type="journal article" date="2016" name="Nat. Microbiol.">
        <title>Genomic inference of the metabolism of cosmopolitan subsurface Archaea, Hadesarchaea.</title>
        <authorList>
            <person name="Baker B.J."/>
            <person name="Saw J.H."/>
            <person name="Lind A.E."/>
            <person name="Lazar C.S."/>
            <person name="Hinrichs K.-U."/>
            <person name="Teske A.P."/>
            <person name="Ettema T.J."/>
        </authorList>
    </citation>
    <scope>NUCLEOTIDE SEQUENCE [LARGE SCALE GENOMIC DNA]</scope>
</reference>
<evidence type="ECO:0000259" key="5">
    <source>
        <dbReference type="PROSITE" id="PS50893"/>
    </source>
</evidence>
<organism evidence="6 7">
    <name type="scientific">Hadarchaeum yellowstonense</name>
    <dbReference type="NCBI Taxonomy" id="1776334"/>
    <lineage>
        <taxon>Archaea</taxon>
        <taxon>Methanobacteriati</taxon>
        <taxon>Candidatus Hadarchaeota</taxon>
        <taxon>Candidatus Hadarchaeia</taxon>
        <taxon>Candidatus Hadarchaeales</taxon>
        <taxon>Candidatus Hadarchaeaceae</taxon>
        <taxon>Candidatus Hadarchaeum</taxon>
    </lineage>
</organism>
<dbReference type="Pfam" id="PF00005">
    <property type="entry name" value="ABC_tran"/>
    <property type="match status" value="1"/>
</dbReference>
<keyword evidence="4" id="KW-0067">ATP-binding</keyword>
<dbReference type="Proteomes" id="UP000074294">
    <property type="component" value="Unassembled WGS sequence"/>
</dbReference>
<dbReference type="STRING" id="1776334.APZ16_06775"/>
<evidence type="ECO:0000256" key="3">
    <source>
        <dbReference type="ARBA" id="ARBA00022741"/>
    </source>
</evidence>
<evidence type="ECO:0000313" key="6">
    <source>
        <dbReference type="EMBL" id="KUO39980.1"/>
    </source>
</evidence>
<feature type="domain" description="ABC transporter" evidence="5">
    <location>
        <begin position="6"/>
        <end position="237"/>
    </location>
</feature>
<dbReference type="PANTHER" id="PTHR43335:SF4">
    <property type="entry name" value="ABC TRANSPORTER, ATP-BINDING PROTEIN"/>
    <property type="match status" value="1"/>
</dbReference>
<dbReference type="PROSITE" id="PS50893">
    <property type="entry name" value="ABC_TRANSPORTER_2"/>
    <property type="match status" value="1"/>
</dbReference>
<dbReference type="InterPro" id="IPR003439">
    <property type="entry name" value="ABC_transporter-like_ATP-bd"/>
</dbReference>
<comment type="caution">
    <text evidence="6">The sequence shown here is derived from an EMBL/GenBank/DDBJ whole genome shotgun (WGS) entry which is preliminary data.</text>
</comment>
<accession>A0A147JU80</accession>
<dbReference type="PANTHER" id="PTHR43335">
    <property type="entry name" value="ABC TRANSPORTER, ATP-BINDING PROTEIN"/>
    <property type="match status" value="1"/>
</dbReference>
<gene>
    <name evidence="6" type="ORF">APZ16_06775</name>
</gene>
<evidence type="ECO:0000256" key="4">
    <source>
        <dbReference type="ARBA" id="ARBA00022840"/>
    </source>
</evidence>
<dbReference type="GO" id="GO:0016887">
    <property type="term" value="F:ATP hydrolysis activity"/>
    <property type="evidence" value="ECO:0007669"/>
    <property type="project" value="InterPro"/>
</dbReference>
<dbReference type="SUPFAM" id="SSF52540">
    <property type="entry name" value="P-loop containing nucleoside triphosphate hydrolases"/>
    <property type="match status" value="1"/>
</dbReference>
<dbReference type="InterPro" id="IPR027417">
    <property type="entry name" value="P-loop_NTPase"/>
</dbReference>
<dbReference type="GO" id="GO:0005524">
    <property type="term" value="F:ATP binding"/>
    <property type="evidence" value="ECO:0007669"/>
    <property type="project" value="UniProtKB-KW"/>
</dbReference>
<dbReference type="AlphaFoldDB" id="A0A147JU80"/>
<evidence type="ECO:0000256" key="1">
    <source>
        <dbReference type="ARBA" id="ARBA00005417"/>
    </source>
</evidence>
<proteinExistence type="inferred from homology"/>
<sequence>MPERIIQTSGLTKIYGEVTAVDQLNLEVNEGEIFGFLGPNGSGKTTTILMLMGLTTPTSGTGRVGGYDIIKNSRDVRRIAGCLPEAAGYYEDLTAKENLDYFGQLADLPRVKREKRVNELLEFVGLGKWRDVKVEKFSRGMKQRLGIAQALIKDPKIIFLDEPTIGLDPQGTKEVRDLILRLNREQKLTVFLSSHLLHEVQQTCSRVGIIRQGKLIATDTIENLSRGIAKEEGYCVEFELDKVTRRLIEEIKTVKGVTSVEEEGGKLLVYMERDNRADVSRAITKYGATILLMKPREYTLEEIFLRYYKGAG</sequence>
<evidence type="ECO:0000313" key="7">
    <source>
        <dbReference type="Proteomes" id="UP000074294"/>
    </source>
</evidence>
<name>A0A147JU80_HADYE</name>
<protein>
    <recommendedName>
        <fullName evidence="5">ABC transporter domain-containing protein</fullName>
    </recommendedName>
</protein>
<comment type="similarity">
    <text evidence="1">Belongs to the ABC transporter superfamily.</text>
</comment>